<dbReference type="InterPro" id="IPR011611">
    <property type="entry name" value="PfkB_dom"/>
</dbReference>
<reference evidence="3 4" key="1">
    <citation type="submission" date="2018-10" db="EMBL/GenBank/DDBJ databases">
        <title>Fifty Aureobasidium pullulans genomes reveal a recombining polyextremotolerant generalist.</title>
        <authorList>
            <person name="Gostincar C."/>
            <person name="Turk M."/>
            <person name="Zajc J."/>
            <person name="Gunde-Cimerman N."/>
        </authorList>
    </citation>
    <scope>NUCLEOTIDE SEQUENCE [LARGE SCALE GENOMIC DNA]</scope>
    <source>
        <strain evidence="3 4">EXF-10659</strain>
    </source>
</reference>
<protein>
    <submittedName>
        <fullName evidence="3">Ribokinase-like protein</fullName>
    </submittedName>
</protein>
<proteinExistence type="predicted"/>
<dbReference type="Proteomes" id="UP000308802">
    <property type="component" value="Unassembled WGS sequence"/>
</dbReference>
<dbReference type="Gene3D" id="3.40.1190.20">
    <property type="match status" value="1"/>
</dbReference>
<dbReference type="PANTHER" id="PTHR47098">
    <property type="entry name" value="PROTEIN MAK32"/>
    <property type="match status" value="1"/>
</dbReference>
<keyword evidence="3" id="KW-0418">Kinase</keyword>
<feature type="compositionally biased region" description="Low complexity" evidence="1">
    <location>
        <begin position="41"/>
        <end position="56"/>
    </location>
</feature>
<feature type="domain" description="Carbohydrate kinase PfkB" evidence="2">
    <location>
        <begin position="283"/>
        <end position="417"/>
    </location>
</feature>
<dbReference type="SUPFAM" id="SSF53613">
    <property type="entry name" value="Ribokinase-like"/>
    <property type="match status" value="1"/>
</dbReference>
<name>A0A4S9AHI8_AURPU</name>
<evidence type="ECO:0000259" key="2">
    <source>
        <dbReference type="Pfam" id="PF00294"/>
    </source>
</evidence>
<dbReference type="Pfam" id="PF00294">
    <property type="entry name" value="PfkB"/>
    <property type="match status" value="1"/>
</dbReference>
<dbReference type="PANTHER" id="PTHR47098:SF2">
    <property type="entry name" value="PROTEIN MAK32"/>
    <property type="match status" value="1"/>
</dbReference>
<evidence type="ECO:0000313" key="4">
    <source>
        <dbReference type="Proteomes" id="UP000308802"/>
    </source>
</evidence>
<gene>
    <name evidence="3" type="ORF">D6D19_01717</name>
</gene>
<evidence type="ECO:0000313" key="3">
    <source>
        <dbReference type="EMBL" id="THW78703.1"/>
    </source>
</evidence>
<evidence type="ECO:0000256" key="1">
    <source>
        <dbReference type="SAM" id="MobiDB-lite"/>
    </source>
</evidence>
<sequence>MPSWYKEVKSEYGYPSATVLLDPRPDAPPMHEPGGPDTETKPLPSTPTSTPSSRIHSPPKHSLFRLCHSVASVVMHPIDFCTTGMFIIVLDTCLTNYCSRPAHVFIAEIDASSNAKSSFADDIYPSPSAPDQTPFLNIPGGAGTYSALGARVLSPSPQSKRVGWLVDAGHDFPSLLREIIDSWDTAVLLRSRDGLTTKGWNGYGANEHRAFKYLTPKLRITAEDLSPELLTAKSFHLICAPARCIELVEGIKTRRAELGQSLEEPLFIWEPVPDLCVPAELDNTIKALEHVDIISPNHAELSDIFSVVGNTESGDVDGQVIEDCSSKLLSGLSASRASKVSVVVRSGKDGCYVASASKKAWLPAFHAPTSDKVVDPTGGGNGFLGGLAIGLVRTGDVVEASKWGNVAASFMIEQVGVPVLQTEGGKERWNGVVVEERMKEYSMRCETEGSR</sequence>
<dbReference type="GO" id="GO:0016301">
    <property type="term" value="F:kinase activity"/>
    <property type="evidence" value="ECO:0007669"/>
    <property type="project" value="UniProtKB-KW"/>
</dbReference>
<feature type="region of interest" description="Disordered" evidence="1">
    <location>
        <begin position="17"/>
        <end position="59"/>
    </location>
</feature>
<dbReference type="AlphaFoldDB" id="A0A4S9AHI8"/>
<accession>A0A4S9AHI8</accession>
<dbReference type="InterPro" id="IPR029056">
    <property type="entry name" value="Ribokinase-like"/>
</dbReference>
<organism evidence="3 4">
    <name type="scientific">Aureobasidium pullulans</name>
    <name type="common">Black yeast</name>
    <name type="synonym">Pullularia pullulans</name>
    <dbReference type="NCBI Taxonomy" id="5580"/>
    <lineage>
        <taxon>Eukaryota</taxon>
        <taxon>Fungi</taxon>
        <taxon>Dikarya</taxon>
        <taxon>Ascomycota</taxon>
        <taxon>Pezizomycotina</taxon>
        <taxon>Dothideomycetes</taxon>
        <taxon>Dothideomycetidae</taxon>
        <taxon>Dothideales</taxon>
        <taxon>Saccotheciaceae</taxon>
        <taxon>Aureobasidium</taxon>
    </lineage>
</organism>
<keyword evidence="3" id="KW-0808">Transferase</keyword>
<dbReference type="EMBL" id="QZAO01000028">
    <property type="protein sequence ID" value="THW78703.1"/>
    <property type="molecule type" value="Genomic_DNA"/>
</dbReference>
<comment type="caution">
    <text evidence="3">The sequence shown here is derived from an EMBL/GenBank/DDBJ whole genome shotgun (WGS) entry which is preliminary data.</text>
</comment>